<evidence type="ECO:0000313" key="2">
    <source>
        <dbReference type="EMBL" id="KAG8594781.1"/>
    </source>
</evidence>
<proteinExistence type="predicted"/>
<organism evidence="2 3">
    <name type="scientific">Engystomops pustulosus</name>
    <name type="common">Tungara frog</name>
    <name type="synonym">Physalaemus pustulosus</name>
    <dbReference type="NCBI Taxonomy" id="76066"/>
    <lineage>
        <taxon>Eukaryota</taxon>
        <taxon>Metazoa</taxon>
        <taxon>Chordata</taxon>
        <taxon>Craniata</taxon>
        <taxon>Vertebrata</taxon>
        <taxon>Euteleostomi</taxon>
        <taxon>Amphibia</taxon>
        <taxon>Batrachia</taxon>
        <taxon>Anura</taxon>
        <taxon>Neobatrachia</taxon>
        <taxon>Hyloidea</taxon>
        <taxon>Leptodactylidae</taxon>
        <taxon>Leiuperinae</taxon>
        <taxon>Engystomops</taxon>
    </lineage>
</organism>
<reference evidence="2" key="1">
    <citation type="thesis" date="2020" institute="ProQuest LLC" country="789 East Eisenhower Parkway, Ann Arbor, MI, USA">
        <title>Comparative Genomics and Chromosome Evolution.</title>
        <authorList>
            <person name="Mudd A.B."/>
        </authorList>
    </citation>
    <scope>NUCLEOTIDE SEQUENCE</scope>
    <source>
        <strain evidence="2">237g6f4</strain>
        <tissue evidence="2">Blood</tissue>
    </source>
</reference>
<accession>A0AAV7DDR1</accession>
<evidence type="ECO:0000256" key="1">
    <source>
        <dbReference type="SAM" id="Coils"/>
    </source>
</evidence>
<keyword evidence="3" id="KW-1185">Reference proteome</keyword>
<evidence type="ECO:0000313" key="3">
    <source>
        <dbReference type="Proteomes" id="UP000824782"/>
    </source>
</evidence>
<comment type="caution">
    <text evidence="2">The sequence shown here is derived from an EMBL/GenBank/DDBJ whole genome shotgun (WGS) entry which is preliminary data.</text>
</comment>
<protein>
    <submittedName>
        <fullName evidence="2">Uncharacterized protein</fullName>
    </submittedName>
</protein>
<dbReference type="EMBL" id="WNYA01000001">
    <property type="protein sequence ID" value="KAG8594781.1"/>
    <property type="molecule type" value="Genomic_DNA"/>
</dbReference>
<feature type="coiled-coil region" evidence="1">
    <location>
        <begin position="35"/>
        <end position="62"/>
    </location>
</feature>
<gene>
    <name evidence="2" type="ORF">GDO81_001325</name>
</gene>
<dbReference type="Proteomes" id="UP000824782">
    <property type="component" value="Unassembled WGS sequence"/>
</dbReference>
<keyword evidence="1" id="KW-0175">Coiled coil</keyword>
<name>A0AAV7DDR1_ENGPU</name>
<sequence>MRFFFFPCISEDIQKHLGSTKSLLEDITPSSTNNRMDLMDTVKNLENTVRKTEVELSRSMHQILDLSSKMNKEVSLQSQKLVEENSATEVLRQSYFDQTI</sequence>
<dbReference type="AlphaFoldDB" id="A0AAV7DDR1"/>